<dbReference type="SMART" id="SM00355">
    <property type="entry name" value="ZnF_C2H2"/>
    <property type="match status" value="4"/>
</dbReference>
<dbReference type="GO" id="GO:0008757">
    <property type="term" value="F:S-adenosylmethionine-dependent methyltransferase activity"/>
    <property type="evidence" value="ECO:0007669"/>
    <property type="project" value="UniProtKB-ARBA"/>
</dbReference>
<organism evidence="12 13">
    <name type="scientific">Helicoverpa armigera</name>
    <name type="common">Cotton bollworm</name>
    <name type="synonym">Heliothis armigera</name>
    <dbReference type="NCBI Taxonomy" id="29058"/>
    <lineage>
        <taxon>Eukaryota</taxon>
        <taxon>Metazoa</taxon>
        <taxon>Ecdysozoa</taxon>
        <taxon>Arthropoda</taxon>
        <taxon>Hexapoda</taxon>
        <taxon>Insecta</taxon>
        <taxon>Pterygota</taxon>
        <taxon>Neoptera</taxon>
        <taxon>Endopterygota</taxon>
        <taxon>Lepidoptera</taxon>
        <taxon>Glossata</taxon>
        <taxon>Ditrysia</taxon>
        <taxon>Noctuoidea</taxon>
        <taxon>Noctuidae</taxon>
        <taxon>Heliothinae</taxon>
        <taxon>Helicoverpa</taxon>
    </lineage>
</organism>
<evidence type="ECO:0000256" key="5">
    <source>
        <dbReference type="ARBA" id="ARBA00022833"/>
    </source>
</evidence>
<reference evidence="12 13" key="1">
    <citation type="journal article" date="2017" name="BMC Biol.">
        <title>Genomic innovations, transcriptional plasticity and gene loss underlying the evolution and divergence of two highly polyphagous and invasive Helicoverpa pest species.</title>
        <authorList>
            <person name="Pearce S.L."/>
            <person name="Clarke D.F."/>
            <person name="East P.D."/>
            <person name="Elfekih S."/>
            <person name="Gordon K.H."/>
            <person name="Jermiin L.S."/>
            <person name="McGaughran A."/>
            <person name="Oakeshott J.G."/>
            <person name="Papanikolaou A."/>
            <person name="Perera O.P."/>
            <person name="Rane R.V."/>
            <person name="Richards S."/>
            <person name="Tay W.T."/>
            <person name="Walsh T.K."/>
            <person name="Anderson A."/>
            <person name="Anderson C.J."/>
            <person name="Asgari S."/>
            <person name="Board P.G."/>
            <person name="Bretschneider A."/>
            <person name="Campbell P.M."/>
            <person name="Chertemps T."/>
            <person name="Christeller J.T."/>
            <person name="Coppin C.W."/>
            <person name="Downes S.J."/>
            <person name="Duan G."/>
            <person name="Farnsworth C.A."/>
            <person name="Good R.T."/>
            <person name="Han L.B."/>
            <person name="Han Y.C."/>
            <person name="Hatje K."/>
            <person name="Horne I."/>
            <person name="Huang Y.P."/>
            <person name="Hughes D.S."/>
            <person name="Jacquin-Joly E."/>
            <person name="James W."/>
            <person name="Jhangiani S."/>
            <person name="Kollmar M."/>
            <person name="Kuwar S.S."/>
            <person name="Li S."/>
            <person name="Liu N.Y."/>
            <person name="Maibeche M.T."/>
            <person name="Miller J.R."/>
            <person name="Montagne N."/>
            <person name="Perry T."/>
            <person name="Qu J."/>
            <person name="Song S.V."/>
            <person name="Sutton G.G."/>
            <person name="Vogel H."/>
            <person name="Walenz B.P."/>
            <person name="Xu W."/>
            <person name="Zhang H.J."/>
            <person name="Zou Z."/>
            <person name="Batterham P."/>
            <person name="Edwards O.R."/>
            <person name="Feyereisen R."/>
            <person name="Gibbs R.A."/>
            <person name="Heckel D.G."/>
            <person name="McGrath A."/>
            <person name="Robin C."/>
            <person name="Scherer S.E."/>
            <person name="Worley K.C."/>
            <person name="Wu Y.D."/>
        </authorList>
    </citation>
    <scope>NUCLEOTIDE SEQUENCE [LARGE SCALE GENOMIC DNA]</scope>
    <source>
        <strain evidence="12">Harm_GR_Male_#8</strain>
        <tissue evidence="12">Whole organism</tissue>
    </source>
</reference>
<keyword evidence="7" id="KW-0539">Nucleus</keyword>
<dbReference type="InterPro" id="IPR036236">
    <property type="entry name" value="Znf_C2H2_sf"/>
</dbReference>
<dbReference type="GO" id="GO:0000981">
    <property type="term" value="F:DNA-binding transcription factor activity, RNA polymerase II-specific"/>
    <property type="evidence" value="ECO:0007669"/>
    <property type="project" value="TreeGrafter"/>
</dbReference>
<keyword evidence="3" id="KW-0677">Repeat</keyword>
<dbReference type="InterPro" id="IPR013087">
    <property type="entry name" value="Znf_C2H2_type"/>
</dbReference>
<dbReference type="GO" id="GO:0005634">
    <property type="term" value="C:nucleus"/>
    <property type="evidence" value="ECO:0007669"/>
    <property type="project" value="UniProtKB-SubCell"/>
</dbReference>
<keyword evidence="4 9" id="KW-0863">Zinc-finger</keyword>
<evidence type="ECO:0000256" key="10">
    <source>
        <dbReference type="SAM" id="MobiDB-lite"/>
    </source>
</evidence>
<dbReference type="OrthoDB" id="3535323at2759"/>
<evidence type="ECO:0000256" key="4">
    <source>
        <dbReference type="ARBA" id="ARBA00022771"/>
    </source>
</evidence>
<dbReference type="InterPro" id="IPR046341">
    <property type="entry name" value="SET_dom_sf"/>
</dbReference>
<dbReference type="PROSITE" id="PS50157">
    <property type="entry name" value="ZINC_FINGER_C2H2_2"/>
    <property type="match status" value="2"/>
</dbReference>
<feature type="domain" description="C2H2-type" evidence="11">
    <location>
        <begin position="437"/>
        <end position="465"/>
    </location>
</feature>
<dbReference type="GO" id="GO:0008276">
    <property type="term" value="F:protein methyltransferase activity"/>
    <property type="evidence" value="ECO:0007669"/>
    <property type="project" value="UniProtKB-ARBA"/>
</dbReference>
<evidence type="ECO:0000256" key="9">
    <source>
        <dbReference type="PROSITE-ProRule" id="PRU00042"/>
    </source>
</evidence>
<dbReference type="Proteomes" id="UP000249218">
    <property type="component" value="Unassembled WGS sequence"/>
</dbReference>
<proteinExistence type="inferred from homology"/>
<evidence type="ECO:0000256" key="3">
    <source>
        <dbReference type="ARBA" id="ARBA00022737"/>
    </source>
</evidence>
<name>A0A2W1C1Y7_HELAM</name>
<evidence type="ECO:0000256" key="8">
    <source>
        <dbReference type="ARBA" id="ARBA00037948"/>
    </source>
</evidence>
<gene>
    <name evidence="12" type="primary">HaOG202574</name>
    <name evidence="12" type="ORF">B5X24_HaOG202574</name>
</gene>
<dbReference type="AlphaFoldDB" id="A0A2W1C1Y7"/>
<sequence length="475" mass="53772">MNRADSQIPSAPTHLYLLQMDPSINLSSNEQGLPLHILDNSLDFGHKQYLLPLPNKQKEGQDLQVLVVHISDRVVPPRALAVLPPVLQLQRRHIISTRRTLPARARFGPVQGIRCKISYSEAVDLVLNATSNKKPLFLVKDKNDTDVITHIDTSDKDKSNWIGLLPLGDESTANVWLYEENYELYGITTETLPARKPLMLGYSKHYADSYGLIGPTKDIDKGSRCDNDFNPYTLGYKDENGLTNYLDFSCKIENNSKEKLSSPEKPALTSCPYCNQSIVTSKRRQHMSKCPARVLKCECKKVFTSRKLFTEHIWAQHSNANAEKNDTDSKNPAEDINQDSKADVKSQDLEPSKYKCEDCQLSFKRRGMLVNHLWRVHNMVSAKVPLERSVRTYPCGNCPKIYRTAAKRDRHVQQHHPGAAKGRGQALESGTRVCEPAMCSACPRQYATRAKLLQHQRAQHPYMVPPSNRNTTKTK</sequence>
<dbReference type="InterPro" id="IPR050527">
    <property type="entry name" value="Snail/Krueppel_Znf"/>
</dbReference>
<protein>
    <recommendedName>
        <fullName evidence="11">C2H2-type domain-containing protein</fullName>
    </recommendedName>
</protein>
<feature type="region of interest" description="Disordered" evidence="10">
    <location>
        <begin position="454"/>
        <end position="475"/>
    </location>
</feature>
<evidence type="ECO:0000259" key="11">
    <source>
        <dbReference type="PROSITE" id="PS50157"/>
    </source>
</evidence>
<dbReference type="PANTHER" id="PTHR24388">
    <property type="entry name" value="ZINC FINGER PROTEIN"/>
    <property type="match status" value="1"/>
</dbReference>
<dbReference type="Gene3D" id="2.170.270.10">
    <property type="entry name" value="SET domain"/>
    <property type="match status" value="1"/>
</dbReference>
<dbReference type="SUPFAM" id="SSF57667">
    <property type="entry name" value="beta-beta-alpha zinc fingers"/>
    <property type="match status" value="1"/>
</dbReference>
<dbReference type="SMR" id="A0A2W1C1Y7"/>
<dbReference type="GO" id="GO:0008170">
    <property type="term" value="F:N-methyltransferase activity"/>
    <property type="evidence" value="ECO:0007669"/>
    <property type="project" value="UniProtKB-ARBA"/>
</dbReference>
<dbReference type="GO" id="GO:0008270">
    <property type="term" value="F:zinc ion binding"/>
    <property type="evidence" value="ECO:0007669"/>
    <property type="project" value="UniProtKB-KW"/>
</dbReference>
<comment type="subcellular location">
    <subcellularLocation>
        <location evidence="1">Nucleus</location>
    </subcellularLocation>
</comment>
<evidence type="ECO:0000256" key="6">
    <source>
        <dbReference type="ARBA" id="ARBA00023125"/>
    </source>
</evidence>
<keyword evidence="6" id="KW-0238">DNA-binding</keyword>
<feature type="region of interest" description="Disordered" evidence="10">
    <location>
        <begin position="320"/>
        <end position="349"/>
    </location>
</feature>
<evidence type="ECO:0000313" key="12">
    <source>
        <dbReference type="EMBL" id="PZC78123.1"/>
    </source>
</evidence>
<evidence type="ECO:0000256" key="1">
    <source>
        <dbReference type="ARBA" id="ARBA00004123"/>
    </source>
</evidence>
<dbReference type="EMBL" id="KZ149911">
    <property type="protein sequence ID" value="PZC78123.1"/>
    <property type="molecule type" value="Genomic_DNA"/>
</dbReference>
<dbReference type="Pfam" id="PF00096">
    <property type="entry name" value="zf-C2H2"/>
    <property type="match status" value="1"/>
</dbReference>
<dbReference type="Pfam" id="PF21549">
    <property type="entry name" value="PRDM2_PR"/>
    <property type="match status" value="1"/>
</dbReference>
<keyword evidence="13" id="KW-1185">Reference proteome</keyword>
<dbReference type="GO" id="GO:0000978">
    <property type="term" value="F:RNA polymerase II cis-regulatory region sequence-specific DNA binding"/>
    <property type="evidence" value="ECO:0007669"/>
    <property type="project" value="TreeGrafter"/>
</dbReference>
<dbReference type="PROSITE" id="PS00028">
    <property type="entry name" value="ZINC_FINGER_C2H2_1"/>
    <property type="match status" value="3"/>
</dbReference>
<evidence type="ECO:0000256" key="7">
    <source>
        <dbReference type="ARBA" id="ARBA00023242"/>
    </source>
</evidence>
<feature type="domain" description="C2H2-type" evidence="11">
    <location>
        <begin position="354"/>
        <end position="377"/>
    </location>
</feature>
<feature type="compositionally biased region" description="Basic and acidic residues" evidence="10">
    <location>
        <begin position="323"/>
        <end position="349"/>
    </location>
</feature>
<dbReference type="PANTHER" id="PTHR24388:SF54">
    <property type="entry name" value="PROTEIN ESCARGOT"/>
    <property type="match status" value="1"/>
</dbReference>
<evidence type="ECO:0000313" key="13">
    <source>
        <dbReference type="Proteomes" id="UP000249218"/>
    </source>
</evidence>
<comment type="similarity">
    <text evidence="8">Belongs to the snail C2H2-type zinc-finger protein family.</text>
</comment>
<evidence type="ECO:0000256" key="2">
    <source>
        <dbReference type="ARBA" id="ARBA00022723"/>
    </source>
</evidence>
<dbReference type="InterPro" id="IPR001214">
    <property type="entry name" value="SET_dom"/>
</dbReference>
<dbReference type="InterPro" id="IPR013083">
    <property type="entry name" value="Znf_RING/FYVE/PHD"/>
</dbReference>
<keyword evidence="5" id="KW-0862">Zinc</keyword>
<dbReference type="Gene3D" id="3.30.40.10">
    <property type="entry name" value="Zinc/RING finger domain, C3HC4 (zinc finger)"/>
    <property type="match status" value="1"/>
</dbReference>
<dbReference type="Gene3D" id="3.30.160.60">
    <property type="entry name" value="Classic Zinc Finger"/>
    <property type="match status" value="2"/>
</dbReference>
<accession>A0A2W1C1Y7</accession>
<keyword evidence="2" id="KW-0479">Metal-binding</keyword>